<comment type="subcellular location">
    <subcellularLocation>
        <location evidence="1">Membrane</location>
        <topology evidence="1">Multi-pass membrane protein</topology>
    </subcellularLocation>
</comment>
<evidence type="ECO:0000313" key="9">
    <source>
        <dbReference type="Proteomes" id="UP001372834"/>
    </source>
</evidence>
<proteinExistence type="predicted"/>
<feature type="transmembrane region" description="Helical" evidence="5">
    <location>
        <begin position="169"/>
        <end position="190"/>
    </location>
</feature>
<evidence type="ECO:0000256" key="2">
    <source>
        <dbReference type="ARBA" id="ARBA00022692"/>
    </source>
</evidence>
<evidence type="ECO:0000259" key="6">
    <source>
        <dbReference type="Pfam" id="PF06664"/>
    </source>
</evidence>
<dbReference type="Proteomes" id="UP001372834">
    <property type="component" value="Unassembled WGS sequence"/>
</dbReference>
<evidence type="ECO:0000259" key="7">
    <source>
        <dbReference type="Pfam" id="PF21885"/>
    </source>
</evidence>
<dbReference type="PANTHER" id="PTHR31918:SF1">
    <property type="entry name" value="TRANSMEMBRANE PROTEIN 181"/>
    <property type="match status" value="1"/>
</dbReference>
<feature type="transmembrane region" description="Helical" evidence="5">
    <location>
        <begin position="144"/>
        <end position="163"/>
    </location>
</feature>
<dbReference type="PANTHER" id="PTHR31918">
    <property type="entry name" value="TRANSMEMBRANE PROTEIN 181"/>
    <property type="match status" value="1"/>
</dbReference>
<dbReference type="Pfam" id="PF21885">
    <property type="entry name" value="TMEM181_GOLD"/>
    <property type="match status" value="1"/>
</dbReference>
<name>A0AAN8PEH2_POLSC</name>
<feature type="transmembrane region" description="Helical" evidence="5">
    <location>
        <begin position="284"/>
        <end position="309"/>
    </location>
</feature>
<accession>A0AAN8PEH2</accession>
<feature type="domain" description="TMEM181 GOLD" evidence="7">
    <location>
        <begin position="6"/>
        <end position="97"/>
    </location>
</feature>
<keyword evidence="4 5" id="KW-0472">Membrane</keyword>
<feature type="transmembrane region" description="Helical" evidence="5">
    <location>
        <begin position="106"/>
        <end position="124"/>
    </location>
</feature>
<feature type="transmembrane region" description="Helical" evidence="5">
    <location>
        <begin position="202"/>
        <end position="224"/>
    </location>
</feature>
<dbReference type="InterPro" id="IPR040416">
    <property type="entry name" value="TMEM181"/>
</dbReference>
<organism evidence="8 9">
    <name type="scientific">Polyplax serrata</name>
    <name type="common">Common mouse louse</name>
    <dbReference type="NCBI Taxonomy" id="468196"/>
    <lineage>
        <taxon>Eukaryota</taxon>
        <taxon>Metazoa</taxon>
        <taxon>Ecdysozoa</taxon>
        <taxon>Arthropoda</taxon>
        <taxon>Hexapoda</taxon>
        <taxon>Insecta</taxon>
        <taxon>Pterygota</taxon>
        <taxon>Neoptera</taxon>
        <taxon>Paraneoptera</taxon>
        <taxon>Psocodea</taxon>
        <taxon>Troctomorpha</taxon>
        <taxon>Phthiraptera</taxon>
        <taxon>Anoplura</taxon>
        <taxon>Polyplacidae</taxon>
        <taxon>Polyplax</taxon>
    </lineage>
</organism>
<evidence type="ECO:0000313" key="8">
    <source>
        <dbReference type="EMBL" id="KAK6629578.1"/>
    </source>
</evidence>
<dbReference type="GO" id="GO:0015643">
    <property type="term" value="F:toxic substance binding"/>
    <property type="evidence" value="ECO:0007669"/>
    <property type="project" value="InterPro"/>
</dbReference>
<keyword evidence="2 5" id="KW-0812">Transmembrane</keyword>
<evidence type="ECO:0000256" key="3">
    <source>
        <dbReference type="ARBA" id="ARBA00022989"/>
    </source>
</evidence>
<evidence type="ECO:0000256" key="5">
    <source>
        <dbReference type="SAM" id="Phobius"/>
    </source>
</evidence>
<keyword evidence="3 5" id="KW-1133">Transmembrane helix</keyword>
<reference evidence="8 9" key="1">
    <citation type="submission" date="2023-10" db="EMBL/GenBank/DDBJ databases">
        <title>Genomes of two closely related lineages of the louse Polyplax serrata with different host specificities.</title>
        <authorList>
            <person name="Martinu J."/>
            <person name="Tarabai H."/>
            <person name="Stefka J."/>
            <person name="Hypsa V."/>
        </authorList>
    </citation>
    <scope>NUCLEOTIDE SEQUENCE [LARGE SCALE GENOMIC DNA]</scope>
    <source>
        <strain evidence="8">HR10_N</strain>
    </source>
</reference>
<dbReference type="AlphaFoldDB" id="A0AAN8PEH2"/>
<dbReference type="GO" id="GO:0016020">
    <property type="term" value="C:membrane"/>
    <property type="evidence" value="ECO:0007669"/>
    <property type="project" value="UniProtKB-SubCell"/>
</dbReference>
<comment type="caution">
    <text evidence="8">The sequence shown here is derived from an EMBL/GenBank/DDBJ whole genome shotgun (WGS) entry which is preliminary data.</text>
</comment>
<dbReference type="InterPro" id="IPR047843">
    <property type="entry name" value="WLS-like_TM"/>
</dbReference>
<feature type="domain" description="Wntless-like transmembrane" evidence="6">
    <location>
        <begin position="98"/>
        <end position="350"/>
    </location>
</feature>
<sequence>MSWYSRAHETFDKTFHVSVEAEGISSEHKPVKLWKDTEPQNRTRHIRCVQSTCDEFRILHLGFLDYTHYVLTVRFYGLESFHKRYHIKEIIVYFKTYNPAFTQLEIWFRFIFLLASFIVTCWFAHTLRRFPTQDWSIEQKWMSLLLPLLLLYNDPIFPLMFLVDSSFPGILDAIFQETFLAAILMFWLCAYHGLRQNERRLLTFYVPKLLLVVSLWLSSLIFAVNQKYSEWADPTYSYQIHTEQFYNYKIAYVVIGSLYGIYLACLMLRAYTELRSMPYFDVRLKLLTSMLVVIVAFVFSLFSLKFGIGVIEDNFVSELTTTYKSSAEFMALYGILNFSFYAMAYLYSPSSTVPFETHITKDNPTFSMINDSDEDVIYGSDEDSRKPLNKSCNNDDSD</sequence>
<dbReference type="InterPro" id="IPR054077">
    <property type="entry name" value="TMEM181_GOLD"/>
</dbReference>
<dbReference type="Pfam" id="PF06664">
    <property type="entry name" value="WLS-like_TM"/>
    <property type="match status" value="1"/>
</dbReference>
<evidence type="ECO:0000256" key="4">
    <source>
        <dbReference type="ARBA" id="ARBA00023136"/>
    </source>
</evidence>
<feature type="transmembrane region" description="Helical" evidence="5">
    <location>
        <begin position="329"/>
        <end position="347"/>
    </location>
</feature>
<protein>
    <recommendedName>
        <fullName evidence="10">Transmembrane protein 181</fullName>
    </recommendedName>
</protein>
<evidence type="ECO:0000256" key="1">
    <source>
        <dbReference type="ARBA" id="ARBA00004141"/>
    </source>
</evidence>
<feature type="transmembrane region" description="Helical" evidence="5">
    <location>
        <begin position="250"/>
        <end position="272"/>
    </location>
</feature>
<dbReference type="EMBL" id="JAWJWE010000036">
    <property type="protein sequence ID" value="KAK6629578.1"/>
    <property type="molecule type" value="Genomic_DNA"/>
</dbReference>
<gene>
    <name evidence="8" type="ORF">RUM43_003395</name>
</gene>
<evidence type="ECO:0008006" key="10">
    <source>
        <dbReference type="Google" id="ProtNLM"/>
    </source>
</evidence>